<comment type="caution">
    <text evidence="4">The sequence shown here is derived from an EMBL/GenBank/DDBJ whole genome shotgun (WGS) entry which is preliminary data.</text>
</comment>
<name>A0A9P8AUP5_9AGAR</name>
<evidence type="ECO:0000256" key="1">
    <source>
        <dbReference type="ARBA" id="ARBA00022443"/>
    </source>
</evidence>
<keyword evidence="5" id="KW-1185">Reference proteome</keyword>
<evidence type="ECO:0000313" key="4">
    <source>
        <dbReference type="EMBL" id="KAG7448281.1"/>
    </source>
</evidence>
<organism evidence="4 5">
    <name type="scientific">Guyanagaster necrorhizus</name>
    <dbReference type="NCBI Taxonomy" id="856835"/>
    <lineage>
        <taxon>Eukaryota</taxon>
        <taxon>Fungi</taxon>
        <taxon>Dikarya</taxon>
        <taxon>Basidiomycota</taxon>
        <taxon>Agaricomycotina</taxon>
        <taxon>Agaricomycetes</taxon>
        <taxon>Agaricomycetidae</taxon>
        <taxon>Agaricales</taxon>
        <taxon>Marasmiineae</taxon>
        <taxon>Physalacriaceae</taxon>
        <taxon>Guyanagaster</taxon>
    </lineage>
</organism>
<dbReference type="Gene3D" id="2.30.30.40">
    <property type="entry name" value="SH3 Domains"/>
    <property type="match status" value="1"/>
</dbReference>
<proteinExistence type="predicted"/>
<dbReference type="RefSeq" id="XP_043041781.1">
    <property type="nucleotide sequence ID" value="XM_043182553.1"/>
</dbReference>
<feature type="non-terminal residue" evidence="4">
    <location>
        <position position="53"/>
    </location>
</feature>
<dbReference type="PROSITE" id="PS50002">
    <property type="entry name" value="SH3"/>
    <property type="match status" value="1"/>
</dbReference>
<feature type="domain" description="SH3" evidence="3">
    <location>
        <begin position="1"/>
        <end position="50"/>
    </location>
</feature>
<sequence length="53" mass="5836">FIPSLPDELPITNGETIQIIQEFDDGWALCVNGREEQGMVPLECLERVTSSSG</sequence>
<dbReference type="AlphaFoldDB" id="A0A9P8AUP5"/>
<gene>
    <name evidence="4" type="ORF">BT62DRAFT_877298</name>
</gene>
<dbReference type="OrthoDB" id="5340910at2759"/>
<evidence type="ECO:0000256" key="2">
    <source>
        <dbReference type="PROSITE-ProRule" id="PRU00192"/>
    </source>
</evidence>
<dbReference type="EMBL" id="MU250530">
    <property type="protein sequence ID" value="KAG7448281.1"/>
    <property type="molecule type" value="Genomic_DNA"/>
</dbReference>
<reference evidence="4" key="1">
    <citation type="submission" date="2020-11" db="EMBL/GenBank/DDBJ databases">
        <title>Adaptations for nitrogen fixation in a non-lichenized fungal sporocarp promotes dispersal by wood-feeding termites.</title>
        <authorList>
            <consortium name="DOE Joint Genome Institute"/>
            <person name="Koch R.A."/>
            <person name="Yoon G."/>
            <person name="Arayal U."/>
            <person name="Lail K."/>
            <person name="Amirebrahimi M."/>
            <person name="Labutti K."/>
            <person name="Lipzen A."/>
            <person name="Riley R."/>
            <person name="Barry K."/>
            <person name="Henrissat B."/>
            <person name="Grigoriev I.V."/>
            <person name="Herr J.R."/>
            <person name="Aime M.C."/>
        </authorList>
    </citation>
    <scope>NUCLEOTIDE SEQUENCE</scope>
    <source>
        <strain evidence="4">MCA 3950</strain>
    </source>
</reference>
<dbReference type="SUPFAM" id="SSF50044">
    <property type="entry name" value="SH3-domain"/>
    <property type="match status" value="1"/>
</dbReference>
<dbReference type="Pfam" id="PF00018">
    <property type="entry name" value="SH3_1"/>
    <property type="match status" value="1"/>
</dbReference>
<protein>
    <recommendedName>
        <fullName evidence="3">SH3 domain-containing protein</fullName>
    </recommendedName>
</protein>
<evidence type="ECO:0000259" key="3">
    <source>
        <dbReference type="PROSITE" id="PS50002"/>
    </source>
</evidence>
<dbReference type="InterPro" id="IPR001452">
    <property type="entry name" value="SH3_domain"/>
</dbReference>
<keyword evidence="1 2" id="KW-0728">SH3 domain</keyword>
<feature type="non-terminal residue" evidence="4">
    <location>
        <position position="1"/>
    </location>
</feature>
<evidence type="ECO:0000313" key="5">
    <source>
        <dbReference type="Proteomes" id="UP000812287"/>
    </source>
</evidence>
<accession>A0A9P8AUP5</accession>
<dbReference type="Proteomes" id="UP000812287">
    <property type="component" value="Unassembled WGS sequence"/>
</dbReference>
<dbReference type="InterPro" id="IPR036028">
    <property type="entry name" value="SH3-like_dom_sf"/>
</dbReference>
<dbReference type="GeneID" id="66104850"/>